<proteinExistence type="predicted"/>
<evidence type="ECO:0000313" key="2">
    <source>
        <dbReference type="EMBL" id="KAK0720663.1"/>
    </source>
</evidence>
<sequence>MMSIGWRTCNVQRTSYFNTYLIPTPLHADYFLPNLNETLGFLSILSFQRLRNLASLSPTSYLSGEPPPIRGRPSTPVAPAPSGFHLGDVQLPPKGPNRSNGATAAAQTTLARPTNLPRRSNWRFVAIPTAPPSTSDANTRALRKSTAISPPAGGRGTASVDTKYRHR</sequence>
<comment type="caution">
    <text evidence="2">The sequence shown here is derived from an EMBL/GenBank/DDBJ whole genome shotgun (WGS) entry which is preliminary data.</text>
</comment>
<name>A0AA40E2X6_9PEZI</name>
<dbReference type="AlphaFoldDB" id="A0AA40E2X6"/>
<dbReference type="EMBL" id="JAUKUA010000003">
    <property type="protein sequence ID" value="KAK0720663.1"/>
    <property type="molecule type" value="Genomic_DNA"/>
</dbReference>
<evidence type="ECO:0000256" key="1">
    <source>
        <dbReference type="SAM" id="MobiDB-lite"/>
    </source>
</evidence>
<dbReference type="Proteomes" id="UP001172102">
    <property type="component" value="Unassembled WGS sequence"/>
</dbReference>
<accession>A0AA40E2X6</accession>
<protein>
    <submittedName>
        <fullName evidence="2">Uncharacterized protein</fullName>
    </submittedName>
</protein>
<keyword evidence="3" id="KW-1185">Reference proteome</keyword>
<evidence type="ECO:0000313" key="3">
    <source>
        <dbReference type="Proteomes" id="UP001172102"/>
    </source>
</evidence>
<gene>
    <name evidence="2" type="ORF">B0H67DRAFT_198783</name>
</gene>
<feature type="compositionally biased region" description="Polar residues" evidence="1">
    <location>
        <begin position="97"/>
        <end position="112"/>
    </location>
</feature>
<feature type="region of interest" description="Disordered" evidence="1">
    <location>
        <begin position="61"/>
        <end position="167"/>
    </location>
</feature>
<organism evidence="2 3">
    <name type="scientific">Lasiosphaeris hirsuta</name>
    <dbReference type="NCBI Taxonomy" id="260670"/>
    <lineage>
        <taxon>Eukaryota</taxon>
        <taxon>Fungi</taxon>
        <taxon>Dikarya</taxon>
        <taxon>Ascomycota</taxon>
        <taxon>Pezizomycotina</taxon>
        <taxon>Sordariomycetes</taxon>
        <taxon>Sordariomycetidae</taxon>
        <taxon>Sordariales</taxon>
        <taxon>Lasiosphaeriaceae</taxon>
        <taxon>Lasiosphaeris</taxon>
    </lineage>
</organism>
<reference evidence="2" key="1">
    <citation type="submission" date="2023-06" db="EMBL/GenBank/DDBJ databases">
        <title>Genome-scale phylogeny and comparative genomics of the fungal order Sordariales.</title>
        <authorList>
            <consortium name="Lawrence Berkeley National Laboratory"/>
            <person name="Hensen N."/>
            <person name="Bonometti L."/>
            <person name="Westerberg I."/>
            <person name="Brannstrom I.O."/>
            <person name="Guillou S."/>
            <person name="Cros-Aarteil S."/>
            <person name="Calhoun S."/>
            <person name="Haridas S."/>
            <person name="Kuo A."/>
            <person name="Mondo S."/>
            <person name="Pangilinan J."/>
            <person name="Riley R."/>
            <person name="Labutti K."/>
            <person name="Andreopoulos B."/>
            <person name="Lipzen A."/>
            <person name="Chen C."/>
            <person name="Yanf M."/>
            <person name="Daum C."/>
            <person name="Ng V."/>
            <person name="Clum A."/>
            <person name="Steindorff A."/>
            <person name="Ohm R."/>
            <person name="Martin F."/>
            <person name="Silar P."/>
            <person name="Natvig D."/>
            <person name="Lalanne C."/>
            <person name="Gautier V."/>
            <person name="Ament-Velasquez S.L."/>
            <person name="Kruys A."/>
            <person name="Hutchinson M.I."/>
            <person name="Powell A.J."/>
            <person name="Barry K."/>
            <person name="Miller A.N."/>
            <person name="Grigoriev I.V."/>
            <person name="Debuchy R."/>
            <person name="Gladieux P."/>
            <person name="Thoren M.H."/>
            <person name="Johannesson H."/>
        </authorList>
    </citation>
    <scope>NUCLEOTIDE SEQUENCE</scope>
    <source>
        <strain evidence="2">SMH4607-1</strain>
    </source>
</reference>